<evidence type="ECO:0000259" key="1">
    <source>
        <dbReference type="Pfam" id="PF18475"/>
    </source>
</evidence>
<name>A0A2W7NUQ3_9BURK</name>
<dbReference type="InterPro" id="IPR041494">
    <property type="entry name" value="PIN7"/>
</dbReference>
<evidence type="ECO:0000313" key="3">
    <source>
        <dbReference type="Proteomes" id="UP000249638"/>
    </source>
</evidence>
<keyword evidence="3" id="KW-1185">Reference proteome</keyword>
<dbReference type="AlphaFoldDB" id="A0A2W7NUQ3"/>
<accession>A0A2W7NUQ3</accession>
<gene>
    <name evidence="2" type="ORF">C7416_108136</name>
</gene>
<feature type="domain" description="PIN-like" evidence="1">
    <location>
        <begin position="7"/>
        <end position="104"/>
    </location>
</feature>
<proteinExistence type="predicted"/>
<reference evidence="2" key="1">
    <citation type="submission" date="2018-06" db="EMBL/GenBank/DDBJ databases">
        <title>Genomic Encyclopedia of Type Strains, Phase IV (KMG-V): Genome sequencing to study the core and pangenomes of soil and plant-associated prokaryotes.</title>
        <authorList>
            <person name="Whitman W."/>
        </authorList>
    </citation>
    <scope>NUCLEOTIDE SEQUENCE [LARGE SCALE GENOMIC DNA]</scope>
    <source>
        <strain evidence="2">MLR2-44</strain>
    </source>
</reference>
<dbReference type="Pfam" id="PF18475">
    <property type="entry name" value="PIN7"/>
    <property type="match status" value="1"/>
</dbReference>
<organism evidence="2 3">
    <name type="scientific">Cupriavidus phytorum</name>
    <dbReference type="NCBI Taxonomy" id="3024399"/>
    <lineage>
        <taxon>Bacteria</taxon>
        <taxon>Pseudomonadati</taxon>
        <taxon>Pseudomonadota</taxon>
        <taxon>Betaproteobacteria</taxon>
        <taxon>Burkholderiales</taxon>
        <taxon>Burkholderiaceae</taxon>
        <taxon>Cupriavidus</taxon>
    </lineage>
</organism>
<evidence type="ECO:0000313" key="2">
    <source>
        <dbReference type="EMBL" id="PZX25396.1"/>
    </source>
</evidence>
<comment type="caution">
    <text evidence="2">The sequence shown here is derived from an EMBL/GenBank/DDBJ whole genome shotgun (WGS) entry which is preliminary data.</text>
</comment>
<sequence>MAKHLVLVDFENVSKLDLSPLDDSYETLIFVGSKQHPPKRLTRQNGKFCRIDFQKIEGSGRNALDFHIAFHLGRTFETARDRVCFVLSNDKGYDPLLSYLNQNGLSCRRISSLDELAIRQSEDVSGSLADPERTVCPKCKRASTIEHHGGRWCTYCGRFATPPDQQQLPSSTLREVRAAGKAPLRFRPISLGSRSGIRCSCCSQPMAPGDGLYDDGEWTCWVCVRR</sequence>
<dbReference type="EMBL" id="QKZN01000008">
    <property type="protein sequence ID" value="PZX25396.1"/>
    <property type="molecule type" value="Genomic_DNA"/>
</dbReference>
<dbReference type="Proteomes" id="UP000249638">
    <property type="component" value="Unassembled WGS sequence"/>
</dbReference>
<protein>
    <recommendedName>
        <fullName evidence="1">PIN-like domain-containing protein</fullName>
    </recommendedName>
</protein>